<protein>
    <submittedName>
        <fullName evidence="7">BHLH89</fullName>
    </submittedName>
</protein>
<evidence type="ECO:0000256" key="4">
    <source>
        <dbReference type="ARBA" id="ARBA00023242"/>
    </source>
</evidence>
<comment type="subcellular location">
    <subcellularLocation>
        <location evidence="1">Nucleus</location>
    </subcellularLocation>
</comment>
<evidence type="ECO:0000256" key="3">
    <source>
        <dbReference type="ARBA" id="ARBA00023163"/>
    </source>
</evidence>
<evidence type="ECO:0000256" key="1">
    <source>
        <dbReference type="ARBA" id="ARBA00004123"/>
    </source>
</evidence>
<dbReference type="PROSITE" id="PS50888">
    <property type="entry name" value="BHLH"/>
    <property type="match status" value="1"/>
</dbReference>
<accession>A0AAU8KYJ9</accession>
<reference evidence="7" key="1">
    <citation type="submission" date="2024-06" db="EMBL/GenBank/DDBJ databases">
        <authorList>
            <person name="Wang Q."/>
        </authorList>
    </citation>
    <scope>NUCLEOTIDE SEQUENCE</scope>
</reference>
<evidence type="ECO:0000259" key="6">
    <source>
        <dbReference type="PROSITE" id="PS50888"/>
    </source>
</evidence>
<dbReference type="InterPro" id="IPR024097">
    <property type="entry name" value="bHLH_ZIP_TF"/>
</dbReference>
<evidence type="ECO:0000313" key="7">
    <source>
        <dbReference type="EMBL" id="XCN28878.1"/>
    </source>
</evidence>
<dbReference type="Gene3D" id="4.10.280.10">
    <property type="entry name" value="Helix-loop-helix DNA-binding domain"/>
    <property type="match status" value="1"/>
</dbReference>
<dbReference type="InterPro" id="IPR011598">
    <property type="entry name" value="bHLH_dom"/>
</dbReference>
<dbReference type="CDD" id="cd18919">
    <property type="entry name" value="bHLH_AtBPE_like"/>
    <property type="match status" value="1"/>
</dbReference>
<dbReference type="GO" id="GO:0003700">
    <property type="term" value="F:DNA-binding transcription factor activity"/>
    <property type="evidence" value="ECO:0007669"/>
    <property type="project" value="TreeGrafter"/>
</dbReference>
<organism evidence="7">
    <name type="scientific">Betula platyphylla</name>
    <name type="common">Asian white birch</name>
    <dbReference type="NCBI Taxonomy" id="78630"/>
    <lineage>
        <taxon>Eukaryota</taxon>
        <taxon>Viridiplantae</taxon>
        <taxon>Streptophyta</taxon>
        <taxon>Embryophyta</taxon>
        <taxon>Tracheophyta</taxon>
        <taxon>Spermatophyta</taxon>
        <taxon>Magnoliopsida</taxon>
        <taxon>eudicotyledons</taxon>
        <taxon>Gunneridae</taxon>
        <taxon>Pentapetalae</taxon>
        <taxon>rosids</taxon>
        <taxon>fabids</taxon>
        <taxon>Fagales</taxon>
        <taxon>Betulaceae</taxon>
        <taxon>Betula</taxon>
    </lineage>
</organism>
<keyword evidence="3" id="KW-0804">Transcription</keyword>
<keyword evidence="2" id="KW-0805">Transcription regulation</keyword>
<feature type="compositionally biased region" description="Gly residues" evidence="5">
    <location>
        <begin position="74"/>
        <end position="86"/>
    </location>
</feature>
<evidence type="ECO:0000256" key="2">
    <source>
        <dbReference type="ARBA" id="ARBA00023015"/>
    </source>
</evidence>
<dbReference type="GO" id="GO:0046983">
    <property type="term" value="F:protein dimerization activity"/>
    <property type="evidence" value="ECO:0007669"/>
    <property type="project" value="InterPro"/>
</dbReference>
<dbReference type="SUPFAM" id="SSF47459">
    <property type="entry name" value="HLH, helix-loop-helix DNA-binding domain"/>
    <property type="match status" value="1"/>
</dbReference>
<dbReference type="GO" id="GO:0005634">
    <property type="term" value="C:nucleus"/>
    <property type="evidence" value="ECO:0007669"/>
    <property type="project" value="UniProtKB-SubCell"/>
</dbReference>
<dbReference type="EMBL" id="PP942738">
    <property type="protein sequence ID" value="XCN28878.1"/>
    <property type="molecule type" value="mRNA"/>
</dbReference>
<dbReference type="Pfam" id="PF00010">
    <property type="entry name" value="HLH"/>
    <property type="match status" value="1"/>
</dbReference>
<name>A0AAU8KYJ9_BETPL</name>
<feature type="region of interest" description="Disordered" evidence="5">
    <location>
        <begin position="56"/>
        <end position="157"/>
    </location>
</feature>
<evidence type="ECO:0000256" key="5">
    <source>
        <dbReference type="SAM" id="MobiDB-lite"/>
    </source>
</evidence>
<dbReference type="AlphaFoldDB" id="A0AAU8KYJ9"/>
<feature type="compositionally biased region" description="Polar residues" evidence="5">
    <location>
        <begin position="100"/>
        <end position="112"/>
    </location>
</feature>
<sequence>MDPPAMMNEGSFTHANAASYNLAEIWPFPMNGGAGMGEFGGGLGLRGAQFGDVSGANRDVSGSDPMSLDLRANRGGGGRGGPNGGGARKRRDLEDESAKGVSTSNGNGNSANDCDGKRLKTSGSGDENGDSKAEAEASSGKLVEQNAQPPPEPPKQDYIHVRARRGQATDSHSLAERARREKISERMKILQDLVPGCNKVIGKALVLDEIINYIQSLQHQVEGQTNSKYEVEPYEVYGILQFLSMKLEAVNTRVNPGIEVFPSKDTFDTAGMAYGSQATREYTRGSSPEWLHMQVGGGFERTT</sequence>
<keyword evidence="4" id="KW-0539">Nucleus</keyword>
<dbReference type="InterPro" id="IPR036638">
    <property type="entry name" value="HLH_DNA-bd_sf"/>
</dbReference>
<proteinExistence type="evidence at transcript level"/>
<dbReference type="PANTHER" id="PTHR12565:SF460">
    <property type="entry name" value="TRANSCRIPTION FACTOR BPE"/>
    <property type="match status" value="1"/>
</dbReference>
<feature type="domain" description="BHLH" evidence="6">
    <location>
        <begin position="167"/>
        <end position="217"/>
    </location>
</feature>
<dbReference type="SMART" id="SM00353">
    <property type="entry name" value="HLH"/>
    <property type="match status" value="1"/>
</dbReference>
<dbReference type="PANTHER" id="PTHR12565">
    <property type="entry name" value="STEROL REGULATORY ELEMENT-BINDING PROTEIN"/>
    <property type="match status" value="1"/>
</dbReference>